<protein>
    <recommendedName>
        <fullName evidence="7 18">CDP-diacylglycerol--glycerol-3-phosphate 3-phosphatidyltransferase</fullName>
        <ecNumber evidence="6 18">2.7.8.5</ecNumber>
    </recommendedName>
</protein>
<evidence type="ECO:0000256" key="15">
    <source>
        <dbReference type="ARBA" id="ARBA00023209"/>
    </source>
</evidence>
<evidence type="ECO:0000313" key="22">
    <source>
        <dbReference type="Proteomes" id="UP000253314"/>
    </source>
</evidence>
<gene>
    <name evidence="21" type="primary">pgsA</name>
    <name evidence="21" type="ORF">DS031_08615</name>
</gene>
<evidence type="ECO:0000256" key="16">
    <source>
        <dbReference type="ARBA" id="ARBA00023264"/>
    </source>
</evidence>
<keyword evidence="22" id="KW-1185">Reference proteome</keyword>
<dbReference type="EMBL" id="QOCW01000007">
    <property type="protein sequence ID" value="RBW69911.1"/>
    <property type="molecule type" value="Genomic_DNA"/>
</dbReference>
<dbReference type="Proteomes" id="UP000253314">
    <property type="component" value="Unassembled WGS sequence"/>
</dbReference>
<evidence type="ECO:0000256" key="11">
    <source>
        <dbReference type="ARBA" id="ARBA00022692"/>
    </source>
</evidence>
<evidence type="ECO:0000256" key="20">
    <source>
        <dbReference type="SAM" id="Phobius"/>
    </source>
</evidence>
<evidence type="ECO:0000256" key="1">
    <source>
        <dbReference type="ARBA" id="ARBA00003973"/>
    </source>
</evidence>
<evidence type="ECO:0000256" key="19">
    <source>
        <dbReference type="RuleBase" id="RU003750"/>
    </source>
</evidence>
<feature type="transmembrane region" description="Helical" evidence="20">
    <location>
        <begin position="12"/>
        <end position="29"/>
    </location>
</feature>
<keyword evidence="9" id="KW-0444">Lipid biosynthesis</keyword>
<dbReference type="RefSeq" id="WP_113805639.1">
    <property type="nucleotide sequence ID" value="NZ_QOCW01000007.1"/>
</dbReference>
<keyword evidence="10 19" id="KW-0808">Transferase</keyword>
<evidence type="ECO:0000256" key="18">
    <source>
        <dbReference type="NCBIfam" id="TIGR00560"/>
    </source>
</evidence>
<dbReference type="UniPathway" id="UPA00084">
    <property type="reaction ID" value="UER00503"/>
</dbReference>
<keyword evidence="16" id="KW-1208">Phospholipid metabolism</keyword>
<evidence type="ECO:0000256" key="5">
    <source>
        <dbReference type="ARBA" id="ARBA00010441"/>
    </source>
</evidence>
<dbReference type="GO" id="GO:0008444">
    <property type="term" value="F:CDP-diacylglycerol-glycerol-3-phosphate 3-phosphatidyltransferase activity"/>
    <property type="evidence" value="ECO:0007669"/>
    <property type="project" value="UniProtKB-UniRule"/>
</dbReference>
<accession>A0A366Y159</accession>
<evidence type="ECO:0000313" key="21">
    <source>
        <dbReference type="EMBL" id="RBW69911.1"/>
    </source>
</evidence>
<dbReference type="FunFam" id="1.20.120.1760:FF:000004">
    <property type="entry name" value="CDP-diacylglycerol--glycerol-3-phosphate 3-phosphatidyltransferase"/>
    <property type="match status" value="1"/>
</dbReference>
<evidence type="ECO:0000256" key="8">
    <source>
        <dbReference type="ARBA" id="ARBA00022475"/>
    </source>
</evidence>
<comment type="pathway">
    <text evidence="4">Lipid metabolism.</text>
</comment>
<feature type="transmembrane region" description="Helical" evidence="20">
    <location>
        <begin position="165"/>
        <end position="182"/>
    </location>
</feature>
<evidence type="ECO:0000256" key="6">
    <source>
        <dbReference type="ARBA" id="ARBA00013170"/>
    </source>
</evidence>
<evidence type="ECO:0000256" key="2">
    <source>
        <dbReference type="ARBA" id="ARBA00004651"/>
    </source>
</evidence>
<evidence type="ECO:0000256" key="7">
    <source>
        <dbReference type="ARBA" id="ARBA00014944"/>
    </source>
</evidence>
<keyword evidence="14 20" id="KW-0472">Membrane</keyword>
<dbReference type="PIRSF" id="PIRSF000847">
    <property type="entry name" value="Phos_ph_gly_syn"/>
    <property type="match status" value="1"/>
</dbReference>
<dbReference type="InterPro" id="IPR050324">
    <property type="entry name" value="CDP-alcohol_PTase-I"/>
</dbReference>
<evidence type="ECO:0000256" key="10">
    <source>
        <dbReference type="ARBA" id="ARBA00022679"/>
    </source>
</evidence>
<name>A0A366Y159_9BACI</name>
<dbReference type="AlphaFoldDB" id="A0A366Y159"/>
<evidence type="ECO:0000256" key="3">
    <source>
        <dbReference type="ARBA" id="ARBA00005042"/>
    </source>
</evidence>
<keyword evidence="12 20" id="KW-1133">Transmembrane helix</keyword>
<evidence type="ECO:0000256" key="4">
    <source>
        <dbReference type="ARBA" id="ARBA00005189"/>
    </source>
</evidence>
<keyword evidence="8" id="KW-1003">Cell membrane</keyword>
<dbReference type="PROSITE" id="PS00379">
    <property type="entry name" value="CDP_ALCOHOL_P_TRANSF"/>
    <property type="match status" value="1"/>
</dbReference>
<feature type="transmembrane region" description="Helical" evidence="20">
    <location>
        <begin position="141"/>
        <end position="159"/>
    </location>
</feature>
<proteinExistence type="inferred from homology"/>
<feature type="transmembrane region" description="Helical" evidence="20">
    <location>
        <begin position="41"/>
        <end position="62"/>
    </location>
</feature>
<dbReference type="InterPro" id="IPR000462">
    <property type="entry name" value="CDP-OH_P_trans"/>
</dbReference>
<evidence type="ECO:0000256" key="14">
    <source>
        <dbReference type="ARBA" id="ARBA00023136"/>
    </source>
</evidence>
<comment type="caution">
    <text evidence="21">The sequence shown here is derived from an EMBL/GenBank/DDBJ whole genome shotgun (WGS) entry which is preliminary data.</text>
</comment>
<evidence type="ECO:0000256" key="9">
    <source>
        <dbReference type="ARBA" id="ARBA00022516"/>
    </source>
</evidence>
<reference evidence="21 22" key="1">
    <citation type="submission" date="2018-07" db="EMBL/GenBank/DDBJ databases">
        <title>Lottiidibacillus patelloidae gen. nov., sp. nov., isolated from the intestinal tract of a marine limpet and the reclassification of B. taeanensis BH030017T, B. algicola KMM 3737T and B. hwajinpoensis SW-72T as genus Lottiidibacillus.</title>
        <authorList>
            <person name="Liu R."/>
            <person name="Huang Z."/>
        </authorList>
    </citation>
    <scope>NUCLEOTIDE SEQUENCE [LARGE SCALE GENOMIC DNA]</scope>
    <source>
        <strain evidence="21 22">BH030017</strain>
    </source>
</reference>
<evidence type="ECO:0000256" key="12">
    <source>
        <dbReference type="ARBA" id="ARBA00022989"/>
    </source>
</evidence>
<comment type="function">
    <text evidence="1">This protein catalyzes the committed step to the synthesis of the acidic phospholipids.</text>
</comment>
<dbReference type="EC" id="2.7.8.5" evidence="6 18"/>
<dbReference type="InterPro" id="IPR004570">
    <property type="entry name" value="Phosphatidylglycerol_P_synth"/>
</dbReference>
<dbReference type="GO" id="GO:0006655">
    <property type="term" value="P:phosphatidylglycerol biosynthetic process"/>
    <property type="evidence" value="ECO:0007669"/>
    <property type="project" value="UniProtKB-UniPathway"/>
</dbReference>
<evidence type="ECO:0000256" key="17">
    <source>
        <dbReference type="ARBA" id="ARBA00048586"/>
    </source>
</evidence>
<keyword evidence="13" id="KW-0443">Lipid metabolism</keyword>
<dbReference type="Pfam" id="PF01066">
    <property type="entry name" value="CDP-OH_P_transf"/>
    <property type="match status" value="1"/>
</dbReference>
<feature type="transmembrane region" description="Helical" evidence="20">
    <location>
        <begin position="83"/>
        <end position="105"/>
    </location>
</feature>
<dbReference type="NCBIfam" id="TIGR00560">
    <property type="entry name" value="pgsA"/>
    <property type="match status" value="1"/>
</dbReference>
<comment type="catalytic activity">
    <reaction evidence="17">
        <text>a CDP-1,2-diacyl-sn-glycerol + sn-glycerol 3-phosphate = a 1,2-diacyl-sn-glycero-3-phospho-(1'-sn-glycero-3'-phosphate) + CMP + H(+)</text>
        <dbReference type="Rhea" id="RHEA:12593"/>
        <dbReference type="ChEBI" id="CHEBI:15378"/>
        <dbReference type="ChEBI" id="CHEBI:57597"/>
        <dbReference type="ChEBI" id="CHEBI:58332"/>
        <dbReference type="ChEBI" id="CHEBI:60110"/>
        <dbReference type="ChEBI" id="CHEBI:60377"/>
        <dbReference type="EC" id="2.7.8.5"/>
    </reaction>
</comment>
<dbReference type="GO" id="GO:0005886">
    <property type="term" value="C:plasma membrane"/>
    <property type="evidence" value="ECO:0007669"/>
    <property type="project" value="UniProtKB-SubCell"/>
</dbReference>
<dbReference type="InterPro" id="IPR043130">
    <property type="entry name" value="CDP-OH_PTrfase_TM_dom"/>
</dbReference>
<dbReference type="OrthoDB" id="9796672at2"/>
<dbReference type="PANTHER" id="PTHR14269:SF62">
    <property type="entry name" value="CDP-DIACYLGLYCEROL--GLYCEROL-3-PHOSPHATE 3-PHOSPHATIDYLTRANSFERASE 1, CHLOROPLASTIC"/>
    <property type="match status" value="1"/>
</dbReference>
<comment type="pathway">
    <text evidence="3">Phospholipid metabolism; phosphatidylglycerol biosynthesis; phosphatidylglycerol from CDP-diacylglycerol: step 1/2.</text>
</comment>
<dbReference type="Gene3D" id="1.20.120.1760">
    <property type="match status" value="1"/>
</dbReference>
<organism evidence="21 22">
    <name type="scientific">Bacillus taeanensis</name>
    <dbReference type="NCBI Taxonomy" id="273032"/>
    <lineage>
        <taxon>Bacteria</taxon>
        <taxon>Bacillati</taxon>
        <taxon>Bacillota</taxon>
        <taxon>Bacilli</taxon>
        <taxon>Bacillales</taxon>
        <taxon>Bacillaceae</taxon>
        <taxon>Bacillus</taxon>
    </lineage>
</organism>
<comment type="similarity">
    <text evidence="5 19">Belongs to the CDP-alcohol phosphatidyltransferase class-I family.</text>
</comment>
<evidence type="ECO:0000256" key="13">
    <source>
        <dbReference type="ARBA" id="ARBA00023098"/>
    </source>
</evidence>
<dbReference type="InterPro" id="IPR048254">
    <property type="entry name" value="CDP_ALCOHOL_P_TRANSF_CS"/>
</dbReference>
<sequence>MNLPNKITIARVLIIPLFMIFLLAPLPLGDMTILNDTLPTAHFIAALIFIIASMTDWVDGYLARKYNLVTNFGKFLDPLADKLLVTAALVSLVQIGLAPAWIVIVILSREFAVTGIRLVAASEGSVIAASDIAKWKTTVQLIAIILLLLHNIPFTALSIPLADLFLWAALVLTILSGWDYFVKNKHVVLKSK</sequence>
<keyword evidence="15" id="KW-0594">Phospholipid biosynthesis</keyword>
<keyword evidence="11 20" id="KW-0812">Transmembrane</keyword>
<comment type="subcellular location">
    <subcellularLocation>
        <location evidence="2">Cell membrane</location>
        <topology evidence="2">Multi-pass membrane protein</topology>
    </subcellularLocation>
</comment>
<dbReference type="PANTHER" id="PTHR14269">
    <property type="entry name" value="CDP-DIACYLGLYCEROL--GLYCEROL-3-PHOSPHATE 3-PHOSPHATIDYLTRANSFERASE-RELATED"/>
    <property type="match status" value="1"/>
</dbReference>